<protein>
    <submittedName>
        <fullName evidence="1">Uncharacterized protein</fullName>
    </submittedName>
</protein>
<sequence>MLKNKSLNNKHLDVTNLLRLQSVEMERTKPFRNGHQIKYLEPETNGKDIDQFISMDLNSKDCIYYSFKSVLDT</sequence>
<evidence type="ECO:0000313" key="1">
    <source>
        <dbReference type="EMBL" id="PWA00820.1"/>
    </source>
</evidence>
<reference evidence="1 2" key="1">
    <citation type="journal article" date="2018" name="MBio">
        <title>Comparative Genomics Reveals the Core Gene Toolbox for the Fungus-Insect Symbiosis.</title>
        <authorList>
            <person name="Wang Y."/>
            <person name="Stata M."/>
            <person name="Wang W."/>
            <person name="Stajich J.E."/>
            <person name="White M.M."/>
            <person name="Moncalvo J.M."/>
        </authorList>
    </citation>
    <scope>NUCLEOTIDE SEQUENCE [LARGE SCALE GENOMIC DNA]</scope>
    <source>
        <strain evidence="1 2">AUS-126-30</strain>
    </source>
</reference>
<dbReference type="Proteomes" id="UP000245591">
    <property type="component" value="Unassembled WGS sequence"/>
</dbReference>
<keyword evidence="2" id="KW-1185">Reference proteome</keyword>
<gene>
    <name evidence="1" type="ORF">BB558_003121</name>
</gene>
<proteinExistence type="predicted"/>
<organism evidence="1 2">
    <name type="scientific">Smittium angustum</name>
    <dbReference type="NCBI Taxonomy" id="133377"/>
    <lineage>
        <taxon>Eukaryota</taxon>
        <taxon>Fungi</taxon>
        <taxon>Fungi incertae sedis</taxon>
        <taxon>Zoopagomycota</taxon>
        <taxon>Kickxellomycotina</taxon>
        <taxon>Harpellomycetes</taxon>
        <taxon>Harpellales</taxon>
        <taxon>Legeriomycetaceae</taxon>
        <taxon>Smittium</taxon>
    </lineage>
</organism>
<dbReference type="AlphaFoldDB" id="A0A2U1J6U7"/>
<accession>A0A2U1J6U7</accession>
<name>A0A2U1J6U7_SMIAN</name>
<comment type="caution">
    <text evidence="1">The sequence shown here is derived from an EMBL/GenBank/DDBJ whole genome shotgun (WGS) entry which is preliminary data.</text>
</comment>
<evidence type="ECO:0000313" key="2">
    <source>
        <dbReference type="Proteomes" id="UP000245591"/>
    </source>
</evidence>
<dbReference type="EMBL" id="MBFU01000285">
    <property type="protein sequence ID" value="PWA00820.1"/>
    <property type="molecule type" value="Genomic_DNA"/>
</dbReference>